<gene>
    <name evidence="1" type="ORF">RBU60_07450</name>
</gene>
<dbReference type="InterPro" id="IPR005361">
    <property type="entry name" value="UPF0158"/>
</dbReference>
<name>A0ABU1A121_9FLAO</name>
<keyword evidence="2" id="KW-1185">Reference proteome</keyword>
<protein>
    <submittedName>
        <fullName evidence="1">UPF0158 family protein</fullName>
    </submittedName>
</protein>
<accession>A0ABU1A121</accession>
<proteinExistence type="predicted"/>
<dbReference type="RefSeq" id="WP_308864134.1">
    <property type="nucleotide sequence ID" value="NZ_JAVHUL010000016.1"/>
</dbReference>
<evidence type="ECO:0000313" key="2">
    <source>
        <dbReference type="Proteomes" id="UP001230915"/>
    </source>
</evidence>
<dbReference type="Proteomes" id="UP001230915">
    <property type="component" value="Unassembled WGS sequence"/>
</dbReference>
<reference evidence="1 2" key="1">
    <citation type="submission" date="2023-08" db="EMBL/GenBank/DDBJ databases">
        <title>Mesonia sp. MT50, isolated from deep-sea sediment of the Mariana Trench.</title>
        <authorList>
            <person name="Fu H."/>
        </authorList>
    </citation>
    <scope>NUCLEOTIDE SEQUENCE [LARGE SCALE GENOMIC DNA]</scope>
    <source>
        <strain evidence="1 2">MT50</strain>
    </source>
</reference>
<organism evidence="1 2">
    <name type="scientific">Mesonia profundi</name>
    <dbReference type="NCBI Taxonomy" id="3070998"/>
    <lineage>
        <taxon>Bacteria</taxon>
        <taxon>Pseudomonadati</taxon>
        <taxon>Bacteroidota</taxon>
        <taxon>Flavobacteriia</taxon>
        <taxon>Flavobacteriales</taxon>
        <taxon>Flavobacteriaceae</taxon>
        <taxon>Mesonia</taxon>
    </lineage>
</organism>
<sequence>MAKMNSKIIKEIAGSLDCGEDCYLNRKTGELICIPNFSNFGYDEDFEAVFEDDTKKVAQHPKDFIKFEVLESFESFKIMESFVESITENQFRLDLERILQRKKPFQNFKHAVESSKHRQVWFDFKRKELEKIVGDQFEREFLKDS</sequence>
<evidence type="ECO:0000313" key="1">
    <source>
        <dbReference type="EMBL" id="MDQ7917405.1"/>
    </source>
</evidence>
<dbReference type="EMBL" id="JAVHUL010000016">
    <property type="protein sequence ID" value="MDQ7917405.1"/>
    <property type="molecule type" value="Genomic_DNA"/>
</dbReference>
<comment type="caution">
    <text evidence="1">The sequence shown here is derived from an EMBL/GenBank/DDBJ whole genome shotgun (WGS) entry which is preliminary data.</text>
</comment>
<dbReference type="Pfam" id="PF03682">
    <property type="entry name" value="UPF0158"/>
    <property type="match status" value="1"/>
</dbReference>